<evidence type="ECO:0000256" key="2">
    <source>
        <dbReference type="ARBA" id="ARBA00023043"/>
    </source>
</evidence>
<dbReference type="Gene3D" id="1.25.40.20">
    <property type="entry name" value="Ankyrin repeat-containing domain"/>
    <property type="match status" value="5"/>
</dbReference>
<feature type="non-terminal residue" evidence="5">
    <location>
        <position position="804"/>
    </location>
</feature>
<dbReference type="InterPro" id="IPR011009">
    <property type="entry name" value="Kinase-like_dom_sf"/>
</dbReference>
<keyword evidence="1" id="KW-0677">Repeat</keyword>
<dbReference type="InterPro" id="IPR036770">
    <property type="entry name" value="Ankyrin_rpt-contain_sf"/>
</dbReference>
<dbReference type="PROSITE" id="PS50011">
    <property type="entry name" value="PROTEIN_KINASE_DOM"/>
    <property type="match status" value="1"/>
</dbReference>
<dbReference type="SMART" id="SM00248">
    <property type="entry name" value="ANK"/>
    <property type="match status" value="12"/>
</dbReference>
<comment type="caution">
    <text evidence="5">The sequence shown here is derived from an EMBL/GenBank/DDBJ whole genome shotgun (WGS) entry which is preliminary data.</text>
</comment>
<feature type="repeat" description="ANK" evidence="3">
    <location>
        <begin position="730"/>
        <end position="762"/>
    </location>
</feature>
<dbReference type="PANTHER" id="PTHR24198:SF175">
    <property type="entry name" value="ANKYRIN REPEAT AND PROTEIN KINASE DOMAIN-CONTAINING PROTEIN 1"/>
    <property type="match status" value="1"/>
</dbReference>
<dbReference type="GO" id="GO:0004672">
    <property type="term" value="F:protein kinase activity"/>
    <property type="evidence" value="ECO:0007669"/>
    <property type="project" value="InterPro"/>
</dbReference>
<feature type="repeat" description="ANK" evidence="3">
    <location>
        <begin position="697"/>
        <end position="729"/>
    </location>
</feature>
<dbReference type="AlphaFoldDB" id="A0A7L0JMI5"/>
<dbReference type="GO" id="GO:0005737">
    <property type="term" value="C:cytoplasm"/>
    <property type="evidence" value="ECO:0007669"/>
    <property type="project" value="TreeGrafter"/>
</dbReference>
<dbReference type="InterPro" id="IPR000719">
    <property type="entry name" value="Prot_kinase_dom"/>
</dbReference>
<keyword evidence="2 3" id="KW-0040">ANK repeat</keyword>
<sequence length="804" mass="90086">TSPCKSGAEELLDSSPTPPELQAASQAAFSVMTSEADPQLGSLTVFSKEDFEEDWVKVASGGFGRVYQVKHKKWRTVYAVKCSPYLLQDSSAERTSMNCLMEEATKMEKIKFQHIVTIYGVCNSPLGIVMEYMARGSLEKILPTHKMSWQLKFRVVHEMGLAMNFLHSMTPPLLHLDLKPGNILLDGNMHVKISDFGLSKWMEQSSRMQYIESSALRGTLSYIPPEMFLQNTKPPGIKYDVYSFGIVIWEVLMQKKPYAGANMMAIIVKVAAGKRPCLEPISDDWPGECQQMVDLMKRCWDQDPKQRPSFTDIPVETDMLLSLIQSLVVDPENERLVRKMSHKPAISGNQQVSNSLHNKANDWMRCCHGRKLKYSNKEGGNHKNRLFPCSPEEICRVHENGLTLLHLMVIQGNVEKVKFLLSCKANVNSQVVCGYTPLIMAVQKRSPEMCAVLIEHDADINMPDEDGWTPLHFAAQNGDDRIVRLLLDHQAQVNAQERDGWTALHLASQNNFENVARVLLSRQADSNTQEVDGKTALHVAACFGHVSLVKLLASQGADLEKKQKNHRTPLHVAVERGKFRVVHYLLKNGASVNSLDQNHYSALHLAVVRGKYLICEKLIKYGANVELRTDKGWTPLHLASFKGHIEIIHLLKDSHAKMNAKGSMDWTPLHLATRYSEEPVVCELLRCGADPNIAEKSEWAPLHFAVQRGSFLTVINLLECRADVNAKNKVGWTPLHLAVLKGNMAIIKTLIKAGALLDVEDITGCTALHLAIRHQKENIITLLQGKDSLMNKSGKRTLVNDAKI</sequence>
<dbReference type="PRINTS" id="PR01415">
    <property type="entry name" value="ANKYRIN"/>
</dbReference>
<feature type="repeat" description="ANK" evidence="3">
    <location>
        <begin position="433"/>
        <end position="465"/>
    </location>
</feature>
<feature type="repeat" description="ANK" evidence="3">
    <location>
        <begin position="532"/>
        <end position="564"/>
    </location>
</feature>
<dbReference type="Proteomes" id="UP000537522">
    <property type="component" value="Unassembled WGS sequence"/>
</dbReference>
<feature type="non-terminal residue" evidence="5">
    <location>
        <position position="1"/>
    </location>
</feature>
<evidence type="ECO:0000313" key="5">
    <source>
        <dbReference type="EMBL" id="NXK45032.1"/>
    </source>
</evidence>
<keyword evidence="6" id="KW-1185">Reference proteome</keyword>
<dbReference type="PROSITE" id="PS50297">
    <property type="entry name" value="ANK_REP_REGION"/>
    <property type="match status" value="11"/>
</dbReference>
<dbReference type="Gene3D" id="1.10.510.10">
    <property type="entry name" value="Transferase(Phosphotransferase) domain 1"/>
    <property type="match status" value="1"/>
</dbReference>
<dbReference type="GO" id="GO:0005524">
    <property type="term" value="F:ATP binding"/>
    <property type="evidence" value="ECO:0007669"/>
    <property type="project" value="InterPro"/>
</dbReference>
<feature type="repeat" description="ANK" evidence="3">
    <location>
        <begin position="466"/>
        <end position="498"/>
    </location>
</feature>
<gene>
    <name evidence="5" type="primary">Ankk1</name>
    <name evidence="5" type="ORF">CHATOR_R12066</name>
</gene>
<dbReference type="Pfam" id="PF12796">
    <property type="entry name" value="Ank_2"/>
    <property type="match status" value="3"/>
</dbReference>
<feature type="domain" description="Protein kinase" evidence="4">
    <location>
        <begin position="52"/>
        <end position="321"/>
    </location>
</feature>
<dbReference type="Pfam" id="PF13637">
    <property type="entry name" value="Ank_4"/>
    <property type="match status" value="2"/>
</dbReference>
<reference evidence="5 6" key="1">
    <citation type="submission" date="2019-09" db="EMBL/GenBank/DDBJ databases">
        <title>Bird 10,000 Genomes (B10K) Project - Family phase.</title>
        <authorList>
            <person name="Zhang G."/>
        </authorList>
    </citation>
    <scope>NUCLEOTIDE SEQUENCE [LARGE SCALE GENOMIC DNA]</scope>
    <source>
        <strain evidence="5">B10K-DU-011-36</strain>
        <tissue evidence="5">Muscle</tissue>
    </source>
</reference>
<protein>
    <submittedName>
        <fullName evidence="5">ANKK1 protein</fullName>
    </submittedName>
</protein>
<dbReference type="InterPro" id="IPR001245">
    <property type="entry name" value="Ser-Thr/Tyr_kinase_cat_dom"/>
</dbReference>
<feature type="repeat" description="ANK" evidence="3">
    <location>
        <begin position="664"/>
        <end position="696"/>
    </location>
</feature>
<proteinExistence type="predicted"/>
<feature type="repeat" description="ANK" evidence="3">
    <location>
        <begin position="598"/>
        <end position="630"/>
    </location>
</feature>
<dbReference type="InterPro" id="IPR008271">
    <property type="entry name" value="Ser/Thr_kinase_AS"/>
</dbReference>
<evidence type="ECO:0000256" key="1">
    <source>
        <dbReference type="ARBA" id="ARBA00022737"/>
    </source>
</evidence>
<dbReference type="SUPFAM" id="SSF56112">
    <property type="entry name" value="Protein kinase-like (PK-like)"/>
    <property type="match status" value="1"/>
</dbReference>
<dbReference type="Pfam" id="PF07714">
    <property type="entry name" value="PK_Tyr_Ser-Thr"/>
    <property type="match status" value="1"/>
</dbReference>
<dbReference type="PANTHER" id="PTHR24198">
    <property type="entry name" value="ANKYRIN REPEAT AND PROTEIN KINASE DOMAIN-CONTAINING PROTEIN"/>
    <property type="match status" value="1"/>
</dbReference>
<feature type="repeat" description="ANK" evidence="3">
    <location>
        <begin position="565"/>
        <end position="597"/>
    </location>
</feature>
<evidence type="ECO:0000259" key="4">
    <source>
        <dbReference type="PROSITE" id="PS50011"/>
    </source>
</evidence>
<dbReference type="PROSITE" id="PS50088">
    <property type="entry name" value="ANK_REPEAT"/>
    <property type="match status" value="11"/>
</dbReference>
<feature type="repeat" description="ANK" evidence="3">
    <location>
        <begin position="499"/>
        <end position="531"/>
    </location>
</feature>
<organism evidence="5 6">
    <name type="scientific">Chauna torquata</name>
    <name type="common">Southern screamer</name>
    <dbReference type="NCBI Taxonomy" id="30388"/>
    <lineage>
        <taxon>Eukaryota</taxon>
        <taxon>Metazoa</taxon>
        <taxon>Chordata</taxon>
        <taxon>Craniata</taxon>
        <taxon>Vertebrata</taxon>
        <taxon>Euteleostomi</taxon>
        <taxon>Archelosauria</taxon>
        <taxon>Archosauria</taxon>
        <taxon>Dinosauria</taxon>
        <taxon>Saurischia</taxon>
        <taxon>Theropoda</taxon>
        <taxon>Coelurosauria</taxon>
        <taxon>Aves</taxon>
        <taxon>Neognathae</taxon>
        <taxon>Galloanserae</taxon>
        <taxon>Anseriformes</taxon>
        <taxon>Anhimidae</taxon>
        <taxon>Chauna</taxon>
    </lineage>
</organism>
<dbReference type="PROSITE" id="PS00108">
    <property type="entry name" value="PROTEIN_KINASE_ST"/>
    <property type="match status" value="1"/>
</dbReference>
<evidence type="ECO:0000256" key="3">
    <source>
        <dbReference type="PROSITE-ProRule" id="PRU00023"/>
    </source>
</evidence>
<feature type="repeat" description="ANK" evidence="3">
    <location>
        <begin position="631"/>
        <end position="663"/>
    </location>
</feature>
<dbReference type="SUPFAM" id="SSF48403">
    <property type="entry name" value="Ankyrin repeat"/>
    <property type="match status" value="1"/>
</dbReference>
<dbReference type="GO" id="GO:0010564">
    <property type="term" value="P:regulation of cell cycle process"/>
    <property type="evidence" value="ECO:0007669"/>
    <property type="project" value="TreeGrafter"/>
</dbReference>
<dbReference type="SMART" id="SM00220">
    <property type="entry name" value="S_TKc"/>
    <property type="match status" value="1"/>
</dbReference>
<evidence type="ECO:0000313" key="6">
    <source>
        <dbReference type="Proteomes" id="UP000537522"/>
    </source>
</evidence>
<name>A0A7L0JMI5_CHATO</name>
<feature type="repeat" description="ANK" evidence="3">
    <location>
        <begin position="400"/>
        <end position="432"/>
    </location>
</feature>
<dbReference type="EMBL" id="VXAL01001706">
    <property type="protein sequence ID" value="NXK45032.1"/>
    <property type="molecule type" value="Genomic_DNA"/>
</dbReference>
<accession>A0A7L0JMI5</accession>
<dbReference type="InterPro" id="IPR002110">
    <property type="entry name" value="Ankyrin_rpt"/>
</dbReference>